<evidence type="ECO:0000313" key="4">
    <source>
        <dbReference type="Proteomes" id="UP000010796"/>
    </source>
</evidence>
<dbReference type="InterPro" id="IPR052173">
    <property type="entry name" value="Beta-lactam_resp_regulator"/>
</dbReference>
<dbReference type="HOGENOM" id="CLU_013798_3_1_10"/>
<keyword evidence="1" id="KW-0812">Transmembrane</keyword>
<dbReference type="KEGG" id="evi:Echvi_2935"/>
<dbReference type="AlphaFoldDB" id="L0G1J2"/>
<dbReference type="EMBL" id="CP003346">
    <property type="protein sequence ID" value="AGA79173.1"/>
    <property type="molecule type" value="Genomic_DNA"/>
</dbReference>
<feature type="domain" description="Peptidase M56" evidence="2">
    <location>
        <begin position="171"/>
        <end position="263"/>
    </location>
</feature>
<dbReference type="OrthoDB" id="1522859at2"/>
<organism evidence="3 4">
    <name type="scientific">Echinicola vietnamensis (strain DSM 17526 / LMG 23754 / KMM 6221)</name>
    <dbReference type="NCBI Taxonomy" id="926556"/>
    <lineage>
        <taxon>Bacteria</taxon>
        <taxon>Pseudomonadati</taxon>
        <taxon>Bacteroidota</taxon>
        <taxon>Cytophagia</taxon>
        <taxon>Cytophagales</taxon>
        <taxon>Cyclobacteriaceae</taxon>
        <taxon>Echinicola</taxon>
    </lineage>
</organism>
<feature type="transmembrane region" description="Helical" evidence="1">
    <location>
        <begin position="92"/>
        <end position="117"/>
    </location>
</feature>
<dbReference type="Proteomes" id="UP000010796">
    <property type="component" value="Chromosome"/>
</dbReference>
<keyword evidence="1" id="KW-1133">Transmembrane helix</keyword>
<proteinExistence type="predicted"/>
<dbReference type="InterPro" id="IPR008756">
    <property type="entry name" value="Peptidase_M56"/>
</dbReference>
<dbReference type="eggNOG" id="COG4219">
    <property type="taxonomic scope" value="Bacteria"/>
</dbReference>
<protein>
    <submittedName>
        <fullName evidence="3">Antirepressor regulating drug resistance protein</fullName>
    </submittedName>
</protein>
<feature type="transmembrane region" description="Helical" evidence="1">
    <location>
        <begin position="34"/>
        <end position="53"/>
    </location>
</feature>
<dbReference type="PANTHER" id="PTHR34978:SF3">
    <property type="entry name" value="SLR0241 PROTEIN"/>
    <property type="match status" value="1"/>
</dbReference>
<dbReference type="CDD" id="cd07341">
    <property type="entry name" value="M56_BlaR1_MecR1_like"/>
    <property type="match status" value="1"/>
</dbReference>
<dbReference type="RefSeq" id="WP_015266725.1">
    <property type="nucleotide sequence ID" value="NC_019904.1"/>
</dbReference>
<keyword evidence="4" id="KW-1185">Reference proteome</keyword>
<dbReference type="PANTHER" id="PTHR34978">
    <property type="entry name" value="POSSIBLE SENSOR-TRANSDUCER PROTEIN BLAR"/>
    <property type="match status" value="1"/>
</dbReference>
<name>L0G1J2_ECHVK</name>
<accession>L0G1J2</accession>
<dbReference type="Pfam" id="PF05569">
    <property type="entry name" value="Peptidase_M56"/>
    <property type="match status" value="1"/>
</dbReference>
<evidence type="ECO:0000313" key="3">
    <source>
        <dbReference type="EMBL" id="AGA79173.1"/>
    </source>
</evidence>
<evidence type="ECO:0000256" key="1">
    <source>
        <dbReference type="SAM" id="Phobius"/>
    </source>
</evidence>
<feature type="transmembrane region" description="Helical" evidence="1">
    <location>
        <begin position="6"/>
        <end position="22"/>
    </location>
</feature>
<gene>
    <name evidence="3" type="ordered locus">Echvi_2935</name>
</gene>
<keyword evidence="1" id="KW-0472">Membrane</keyword>
<dbReference type="STRING" id="926556.Echvi_2935"/>
<sequence length="522" mass="61205">MIAYLIKSTISLLLCYLAYRLFLSKEKIHQFNRFFLLASIIFSLLAPLFHSPIRTSTEVAHFSVMSNPQLTSEQTAPKKPRLSLPEKLPETAALPIAHILIGIYSIFLMYFLLRYAITIWNFYRRTMTHQVIDRHGIKFVMDSCKDTPYTFFQYVFVNDTAYQKKQLDPRLLHHELVHAKQWHSIDILLVELLKAIFWFNPIFHLYKKAIQLNHEFLADESVNRQFGNINAYQNLLLSYAGQQQQNKLVSYSKHSLTKTRLIMMRKEKNLSNILLKLALIIPFILGGTFLFSMKPQRTTAPKAIPQKVTPHPPSAPPQGDYLEEYKQHYQHLQELMDKKGKVNLNEIDIDRMRQLWDFMSDKQKEKAPKVHGVPAPPIPEKKHASNYQMEEWTTNHDYGIWLDDTLVPNEELSGFSSKDIAYWQYSRLYKNAKNYDKYKTRVSLMTHDGFYKTFIMKETGFDQLTAYNKAIEIYTAHQKHPKKNAGQLGGKLSDLQQVYNHIPQWKKEKYEVKPPSEIIKNL</sequence>
<dbReference type="PATRIC" id="fig|926556.3.peg.3102"/>
<feature type="transmembrane region" description="Helical" evidence="1">
    <location>
        <begin position="273"/>
        <end position="293"/>
    </location>
</feature>
<evidence type="ECO:0000259" key="2">
    <source>
        <dbReference type="Pfam" id="PF05569"/>
    </source>
</evidence>
<reference evidence="4" key="1">
    <citation type="submission" date="2012-02" db="EMBL/GenBank/DDBJ databases">
        <title>The complete genome of Echinicola vietnamensis DSM 17526.</title>
        <authorList>
            <person name="Lucas S."/>
            <person name="Copeland A."/>
            <person name="Lapidus A."/>
            <person name="Glavina del Rio T."/>
            <person name="Dalin E."/>
            <person name="Tice H."/>
            <person name="Bruce D."/>
            <person name="Goodwin L."/>
            <person name="Pitluck S."/>
            <person name="Peters L."/>
            <person name="Ovchinnikova G."/>
            <person name="Teshima H."/>
            <person name="Kyrpides N."/>
            <person name="Mavromatis K."/>
            <person name="Ivanova N."/>
            <person name="Brettin T."/>
            <person name="Detter J.C."/>
            <person name="Han C."/>
            <person name="Larimer F."/>
            <person name="Land M."/>
            <person name="Hauser L."/>
            <person name="Markowitz V."/>
            <person name="Cheng J.-F."/>
            <person name="Hugenholtz P."/>
            <person name="Woyke T."/>
            <person name="Wu D."/>
            <person name="Brambilla E."/>
            <person name="Klenk H.-P."/>
            <person name="Eisen J.A."/>
        </authorList>
    </citation>
    <scope>NUCLEOTIDE SEQUENCE [LARGE SCALE GENOMIC DNA]</scope>
    <source>
        <strain evidence="4">DSM 17526 / LMG 23754 / KMM 6221</strain>
    </source>
</reference>